<gene>
    <name evidence="7" type="ORF">MELLADRAFT_34100</name>
</gene>
<dbReference type="AlphaFoldDB" id="F4RCZ3"/>
<feature type="compositionally biased region" description="Polar residues" evidence="4">
    <location>
        <begin position="81"/>
        <end position="111"/>
    </location>
</feature>
<feature type="domain" description="CHORD" evidence="6">
    <location>
        <begin position="147"/>
        <end position="212"/>
    </location>
</feature>
<dbReference type="eggNOG" id="KOG1667">
    <property type="taxonomic scope" value="Eukaryota"/>
</dbReference>
<dbReference type="KEGG" id="mlr:MELLADRAFT_34100"/>
<dbReference type="PROSITE" id="PS51203">
    <property type="entry name" value="CS"/>
    <property type="match status" value="1"/>
</dbReference>
<dbReference type="STRING" id="747676.F4RCZ3"/>
<dbReference type="InterPro" id="IPR007051">
    <property type="entry name" value="CHORD_dom"/>
</dbReference>
<dbReference type="Gene3D" id="4.10.1130.20">
    <property type="match status" value="2"/>
</dbReference>
<dbReference type="Pfam" id="PF04969">
    <property type="entry name" value="CS"/>
    <property type="match status" value="1"/>
</dbReference>
<sequence length="325" mass="36456">MSLVKCTRSGCGKEFDSNQNQTSDCTFHPGNPVFHEGMKSWSCCKTVNKPVLEFDQFIKIKGCTTGTHSTEKPTQPAPIKASSQTGSQQLNPIKSDSTKETYTTKPHQTTTDVFKPLKKEEEKPKEKIEVKELLDDPELIVPEGSKCKRLSCGQEWKGGSGSKRGELNHDECLYHPGTPIFHEGSKGYSCCKKRVLDFDEFLKLSGCKKSSHLFLIQESKPTDQEESVNCRFDYYQTPTSVIISVFGKGVIKEQSQVVFENQVMKVNLKLPGNKRFDKSFNLFGKINTTESSYKFLSTKCEVILVKLDGISWSNLEQGETFSGTV</sequence>
<evidence type="ECO:0000256" key="3">
    <source>
        <dbReference type="ARBA" id="ARBA00022833"/>
    </source>
</evidence>
<keyword evidence="1" id="KW-0479">Metal-binding</keyword>
<dbReference type="PROSITE" id="PS51401">
    <property type="entry name" value="CHORD"/>
    <property type="match status" value="2"/>
</dbReference>
<feature type="domain" description="CS" evidence="5">
    <location>
        <begin position="227"/>
        <end position="316"/>
    </location>
</feature>
<dbReference type="GeneID" id="18927363"/>
<accession>F4RCZ3</accession>
<dbReference type="Pfam" id="PF04968">
    <property type="entry name" value="CHORD"/>
    <property type="match status" value="2"/>
</dbReference>
<name>F4RCZ3_MELLP</name>
<evidence type="ECO:0008006" key="9">
    <source>
        <dbReference type="Google" id="ProtNLM"/>
    </source>
</evidence>
<dbReference type="Gene3D" id="2.60.40.790">
    <property type="match status" value="1"/>
</dbReference>
<keyword evidence="3" id="KW-0862">Zinc</keyword>
<dbReference type="InterPro" id="IPR008978">
    <property type="entry name" value="HSP20-like_chaperone"/>
</dbReference>
<dbReference type="Proteomes" id="UP000001072">
    <property type="component" value="Unassembled WGS sequence"/>
</dbReference>
<organism evidence="8">
    <name type="scientific">Melampsora larici-populina (strain 98AG31 / pathotype 3-4-7)</name>
    <name type="common">Poplar leaf rust fungus</name>
    <dbReference type="NCBI Taxonomy" id="747676"/>
    <lineage>
        <taxon>Eukaryota</taxon>
        <taxon>Fungi</taxon>
        <taxon>Dikarya</taxon>
        <taxon>Basidiomycota</taxon>
        <taxon>Pucciniomycotina</taxon>
        <taxon>Pucciniomycetes</taxon>
        <taxon>Pucciniales</taxon>
        <taxon>Melampsoraceae</taxon>
        <taxon>Melampsora</taxon>
    </lineage>
</organism>
<evidence type="ECO:0000256" key="4">
    <source>
        <dbReference type="SAM" id="MobiDB-lite"/>
    </source>
</evidence>
<dbReference type="EMBL" id="GL883096">
    <property type="protein sequence ID" value="EGG09903.1"/>
    <property type="molecule type" value="Genomic_DNA"/>
</dbReference>
<proteinExistence type="predicted"/>
<dbReference type="PANTHER" id="PTHR46983:SF3">
    <property type="entry name" value="CHPADIPLOID STATE MAINTENANCE PROTEIN CHPA"/>
    <property type="match status" value="1"/>
</dbReference>
<dbReference type="HOGENOM" id="CLU_040079_1_0_1"/>
<dbReference type="InterPro" id="IPR007052">
    <property type="entry name" value="CS_dom"/>
</dbReference>
<protein>
    <recommendedName>
        <fullName evidence="9">Chord-domain-containing protein</fullName>
    </recommendedName>
</protein>
<dbReference type="CDD" id="cd06466">
    <property type="entry name" value="p23_CS_SGT1_like"/>
    <property type="match status" value="1"/>
</dbReference>
<evidence type="ECO:0000259" key="5">
    <source>
        <dbReference type="PROSITE" id="PS51203"/>
    </source>
</evidence>
<dbReference type="InterPro" id="IPR039790">
    <property type="entry name" value="CHRD1"/>
</dbReference>
<evidence type="ECO:0000313" key="7">
    <source>
        <dbReference type="EMBL" id="EGG09903.1"/>
    </source>
</evidence>
<reference evidence="8" key="1">
    <citation type="journal article" date="2011" name="Proc. Natl. Acad. Sci. U.S.A.">
        <title>Obligate biotrophy features unraveled by the genomic analysis of rust fungi.</title>
        <authorList>
            <person name="Duplessis S."/>
            <person name="Cuomo C.A."/>
            <person name="Lin Y.-C."/>
            <person name="Aerts A."/>
            <person name="Tisserant E."/>
            <person name="Veneault-Fourrey C."/>
            <person name="Joly D.L."/>
            <person name="Hacquard S."/>
            <person name="Amselem J."/>
            <person name="Cantarel B.L."/>
            <person name="Chiu R."/>
            <person name="Coutinho P.M."/>
            <person name="Feau N."/>
            <person name="Field M."/>
            <person name="Frey P."/>
            <person name="Gelhaye E."/>
            <person name="Goldberg J."/>
            <person name="Grabherr M.G."/>
            <person name="Kodira C.D."/>
            <person name="Kohler A."/>
            <person name="Kuees U."/>
            <person name="Lindquist E.A."/>
            <person name="Lucas S.M."/>
            <person name="Mago R."/>
            <person name="Mauceli E."/>
            <person name="Morin E."/>
            <person name="Murat C."/>
            <person name="Pangilinan J.L."/>
            <person name="Park R."/>
            <person name="Pearson M."/>
            <person name="Quesneville H."/>
            <person name="Rouhier N."/>
            <person name="Sakthikumar S."/>
            <person name="Salamov A.A."/>
            <person name="Schmutz J."/>
            <person name="Selles B."/>
            <person name="Shapiro H."/>
            <person name="Tanguay P."/>
            <person name="Tuskan G.A."/>
            <person name="Henrissat B."/>
            <person name="Van de Peer Y."/>
            <person name="Rouze P."/>
            <person name="Ellis J.G."/>
            <person name="Dodds P.N."/>
            <person name="Schein J.E."/>
            <person name="Zhong S."/>
            <person name="Hamelin R.C."/>
            <person name="Grigoriev I.V."/>
            <person name="Szabo L.J."/>
            <person name="Martin F."/>
        </authorList>
    </citation>
    <scope>NUCLEOTIDE SEQUENCE [LARGE SCALE GENOMIC DNA]</scope>
    <source>
        <strain evidence="8">98AG31 / pathotype 3-4-7</strain>
    </source>
</reference>
<keyword evidence="8" id="KW-1185">Reference proteome</keyword>
<dbReference type="GO" id="GO:0046872">
    <property type="term" value="F:metal ion binding"/>
    <property type="evidence" value="ECO:0007669"/>
    <property type="project" value="UniProtKB-KW"/>
</dbReference>
<dbReference type="PANTHER" id="PTHR46983">
    <property type="entry name" value="CYSTEINE AND HISTIDINE-RICH DOMAIN-CONTAINING PROTEIN 1"/>
    <property type="match status" value="1"/>
</dbReference>
<dbReference type="OrthoDB" id="1898560at2759"/>
<dbReference type="RefSeq" id="XP_007406957.1">
    <property type="nucleotide sequence ID" value="XM_007406895.1"/>
</dbReference>
<dbReference type="VEuPathDB" id="FungiDB:MELLADRAFT_34100"/>
<evidence type="ECO:0000256" key="1">
    <source>
        <dbReference type="ARBA" id="ARBA00022723"/>
    </source>
</evidence>
<evidence type="ECO:0000256" key="2">
    <source>
        <dbReference type="ARBA" id="ARBA00022737"/>
    </source>
</evidence>
<evidence type="ECO:0000313" key="8">
    <source>
        <dbReference type="Proteomes" id="UP000001072"/>
    </source>
</evidence>
<keyword evidence="2" id="KW-0677">Repeat</keyword>
<dbReference type="InParanoid" id="F4RCZ3"/>
<feature type="region of interest" description="Disordered" evidence="4">
    <location>
        <begin position="65"/>
        <end position="111"/>
    </location>
</feature>
<evidence type="ECO:0000259" key="6">
    <source>
        <dbReference type="PROSITE" id="PS51401"/>
    </source>
</evidence>
<feature type="domain" description="CHORD" evidence="6">
    <location>
        <begin position="6"/>
        <end position="68"/>
    </location>
</feature>
<dbReference type="SUPFAM" id="SSF49764">
    <property type="entry name" value="HSP20-like chaperones"/>
    <property type="match status" value="1"/>
</dbReference>